<dbReference type="PANTHER" id="PTHR22775">
    <property type="entry name" value="SORTING NEXIN"/>
    <property type="match status" value="1"/>
</dbReference>
<dbReference type="SMART" id="SM00315">
    <property type="entry name" value="RGS"/>
    <property type="match status" value="1"/>
</dbReference>
<dbReference type="InterPro" id="IPR003114">
    <property type="entry name" value="Phox_assoc"/>
</dbReference>
<dbReference type="Pfam" id="PF00615">
    <property type="entry name" value="RGS"/>
    <property type="match status" value="1"/>
</dbReference>
<dbReference type="SMART" id="SM00312">
    <property type="entry name" value="PX"/>
    <property type="match status" value="1"/>
</dbReference>
<dbReference type="SMART" id="SM00313">
    <property type="entry name" value="PXA"/>
    <property type="match status" value="1"/>
</dbReference>
<evidence type="ECO:0000259" key="5">
    <source>
        <dbReference type="PROSITE" id="PS51207"/>
    </source>
</evidence>
<dbReference type="InterPro" id="IPR036305">
    <property type="entry name" value="RGS_sf"/>
</dbReference>
<keyword evidence="2" id="KW-0472">Membrane</keyword>
<dbReference type="PROSITE" id="PS50132">
    <property type="entry name" value="RGS"/>
    <property type="match status" value="1"/>
</dbReference>
<sequence>MMREGSKQIAMSSVFYFLLGMVLFLTSFGIFGLCILLSLLIGLILGLFMSPFNRGQEVSDAYLHELNEVSMKFSFLVGRQGYLANRGRFSRNAYEQEQPMTNSATIDAILEQMLSYVIRDFIDSWYSSLTPDLHFKESLKRCARRTVAAFSQEKIFWNVMRFYAFYHFSVQKVDFVPLLTQHIVDDIASHFRLFRRAKERAQLHYGENYTTDELETMFFDLELEMEKCYCRDLVSTCSHYENAYFHDVADILLYLLTPAEDFRSRPFRFLLREVYVKRMMLPLFDMLSDPDFINRSIIWLVSRFLFLKIKCFFFFNYIKWSESTYPLQLSETNLKPEDFIATLETIDSVKALDAVLDSLCEEAAHLRTKDSGGEQGFLVKQQLASIEYAINTIKRRMDALAAAEVENGLQKTTRKLPVGNSSVVQLPIHVVLSNNTAVMYFADFLASVGGQALIDCYLAVEGFKVSVEHQLRGLAVGETLESDAYETVKEAASFLYQQYISQEAVTRVSLDDVIVKRLLMRIRSDDPPDIWFEQVQARIVDILRTDERFYDSFKKSSIYIKMLNELGLNENISSQTANSEYNTENNIKSIVIPTASKTKIPNDTDGLKCSHVGMHVVVETLGIGQQGKQSFALYNVRVARIDTAGKQSSTWNVLRRYSDFHTLNSLIQSRFPKLSNLCFPGKKTFNNLDSRFLEKRTKALNSYMTSILQPSVLEANADLETLIFDFLSMKDYIGEREGFPKKVMSAVFEPLKSGVRAFGNVVTAMPDTVYDGVTRVGDGINKAAKQIIDFQPTQGLNGLSNKKDDLSRVAAAYNDQQWMESIPLRVLVLLIGEVFGVRSRNAWFRRRLVALLNQFVHATMGSSLNRKIIDIVQWLTSKQQVAQYLVAFRNTLWPDGKLAESRICRSEGEQLRTRVLARAQMLSALPDELRLFIGAETTNKGIANVSEVFQNSRLNRRLLYVIFERLLANFFPDNHFEKIFPQLHAKSPRSKPFHA</sequence>
<dbReference type="Gene3D" id="3.30.1520.10">
    <property type="entry name" value="Phox-like domain"/>
    <property type="match status" value="1"/>
</dbReference>
<dbReference type="Pfam" id="PF08628">
    <property type="entry name" value="Nexin_C"/>
    <property type="match status" value="1"/>
</dbReference>
<dbReference type="Pfam" id="PF02194">
    <property type="entry name" value="PXA"/>
    <property type="match status" value="1"/>
</dbReference>
<feature type="domain" description="RGS" evidence="3">
    <location>
        <begin position="427"/>
        <end position="546"/>
    </location>
</feature>
<dbReference type="STRING" id="6293.A0A1I8ES53"/>
<reference evidence="6" key="1">
    <citation type="submission" date="2016-11" db="UniProtKB">
        <authorList>
            <consortium name="WormBaseParasite"/>
        </authorList>
    </citation>
    <scope>IDENTIFICATION</scope>
    <source>
        <strain evidence="6">pt0022</strain>
    </source>
</reference>
<evidence type="ECO:0000259" key="4">
    <source>
        <dbReference type="PROSITE" id="PS50195"/>
    </source>
</evidence>
<feature type="domain" description="PXA" evidence="5">
    <location>
        <begin position="103"/>
        <end position="305"/>
    </location>
</feature>
<proteinExistence type="inferred from homology"/>
<dbReference type="PANTHER" id="PTHR22775:SF3">
    <property type="entry name" value="SORTING NEXIN-13"/>
    <property type="match status" value="1"/>
</dbReference>
<protein>
    <recommendedName>
        <fullName evidence="7">PXA domain-containing protein</fullName>
    </recommendedName>
</protein>
<accession>A0A1I8ES53</accession>
<dbReference type="InterPro" id="IPR001683">
    <property type="entry name" value="PX_dom"/>
</dbReference>
<dbReference type="SUPFAM" id="SSF64268">
    <property type="entry name" value="PX domain"/>
    <property type="match status" value="1"/>
</dbReference>
<dbReference type="Pfam" id="PF00787">
    <property type="entry name" value="PX"/>
    <property type="match status" value="1"/>
</dbReference>
<feature type="domain" description="PX" evidence="4">
    <location>
        <begin position="612"/>
        <end position="734"/>
    </location>
</feature>
<dbReference type="Gene3D" id="1.10.167.10">
    <property type="entry name" value="Regulator of G-protein Signalling 4, domain 2"/>
    <property type="match status" value="1"/>
</dbReference>
<dbReference type="AlphaFoldDB" id="A0A1I8ES53"/>
<dbReference type="InterPro" id="IPR013937">
    <property type="entry name" value="Sorting_nexin_C"/>
</dbReference>
<dbReference type="InterPro" id="IPR016137">
    <property type="entry name" value="RGS"/>
</dbReference>
<evidence type="ECO:0008006" key="7">
    <source>
        <dbReference type="Google" id="ProtNLM"/>
    </source>
</evidence>
<dbReference type="GO" id="GO:0005769">
    <property type="term" value="C:early endosome"/>
    <property type="evidence" value="ECO:0007669"/>
    <property type="project" value="TreeGrafter"/>
</dbReference>
<dbReference type="PROSITE" id="PS51207">
    <property type="entry name" value="PXA"/>
    <property type="match status" value="1"/>
</dbReference>
<dbReference type="GO" id="GO:0035091">
    <property type="term" value="F:phosphatidylinositol binding"/>
    <property type="evidence" value="ECO:0007669"/>
    <property type="project" value="InterPro"/>
</dbReference>
<dbReference type="InterPro" id="IPR036871">
    <property type="entry name" value="PX_dom_sf"/>
</dbReference>
<comment type="similarity">
    <text evidence="1">Belongs to the sorting nexin family.</text>
</comment>
<dbReference type="SUPFAM" id="SSF48097">
    <property type="entry name" value="Regulator of G-protein signaling, RGS"/>
    <property type="match status" value="1"/>
</dbReference>
<dbReference type="InterPro" id="IPR037896">
    <property type="entry name" value="SNX13_RGS"/>
</dbReference>
<feature type="transmembrane region" description="Helical" evidence="2">
    <location>
        <begin position="15"/>
        <end position="48"/>
    </location>
</feature>
<evidence type="ECO:0000256" key="1">
    <source>
        <dbReference type="ARBA" id="ARBA00010883"/>
    </source>
</evidence>
<keyword evidence="2" id="KW-1133">Transmembrane helix</keyword>
<organism evidence="6">
    <name type="scientific">Wuchereria bancrofti</name>
    <dbReference type="NCBI Taxonomy" id="6293"/>
    <lineage>
        <taxon>Eukaryota</taxon>
        <taxon>Metazoa</taxon>
        <taxon>Ecdysozoa</taxon>
        <taxon>Nematoda</taxon>
        <taxon>Chromadorea</taxon>
        <taxon>Rhabditida</taxon>
        <taxon>Spirurina</taxon>
        <taxon>Spiruromorpha</taxon>
        <taxon>Filarioidea</taxon>
        <taxon>Onchocercidae</taxon>
        <taxon>Wuchereria</taxon>
    </lineage>
</organism>
<keyword evidence="2" id="KW-0812">Transmembrane</keyword>
<dbReference type="PROSITE" id="PS50195">
    <property type="entry name" value="PX"/>
    <property type="match status" value="1"/>
</dbReference>
<dbReference type="CDD" id="cd08719">
    <property type="entry name" value="RGS_SNX13"/>
    <property type="match status" value="1"/>
</dbReference>
<evidence type="ECO:0000256" key="2">
    <source>
        <dbReference type="SAM" id="Phobius"/>
    </source>
</evidence>
<evidence type="ECO:0000259" key="3">
    <source>
        <dbReference type="PROSITE" id="PS50132"/>
    </source>
</evidence>
<evidence type="ECO:0000313" key="6">
    <source>
        <dbReference type="WBParaSite" id="maker-PairedContig_436-snap-gene-0.16-mRNA-1"/>
    </source>
</evidence>
<dbReference type="InterPro" id="IPR044926">
    <property type="entry name" value="RGS_subdomain_2"/>
</dbReference>
<name>A0A1I8ES53_WUCBA</name>
<dbReference type="WBParaSite" id="maker-PairedContig_436-snap-gene-0.16-mRNA-1">
    <property type="protein sequence ID" value="maker-PairedContig_436-snap-gene-0.16-mRNA-1"/>
    <property type="gene ID" value="maker-PairedContig_436-snap-gene-0.16"/>
</dbReference>